<dbReference type="Pfam" id="PF11382">
    <property type="entry name" value="MctB"/>
    <property type="match status" value="1"/>
</dbReference>
<organism evidence="3 4">
    <name type="scientific">Ornithinimicrobium faecis</name>
    <dbReference type="NCBI Taxonomy" id="2934158"/>
    <lineage>
        <taxon>Bacteria</taxon>
        <taxon>Bacillati</taxon>
        <taxon>Actinomycetota</taxon>
        <taxon>Actinomycetes</taxon>
        <taxon>Micrococcales</taxon>
        <taxon>Ornithinimicrobiaceae</taxon>
        <taxon>Ornithinimicrobium</taxon>
    </lineage>
</organism>
<feature type="compositionally biased region" description="Gly residues" evidence="2">
    <location>
        <begin position="358"/>
        <end position="375"/>
    </location>
</feature>
<reference evidence="3" key="1">
    <citation type="submission" date="2022-06" db="EMBL/GenBank/DDBJ databases">
        <title>Ornithinimicrobium HY1793.</title>
        <authorList>
            <person name="Huang Y."/>
        </authorList>
    </citation>
    <scope>NUCLEOTIDE SEQUENCE</scope>
    <source>
        <strain evidence="3">HY1793</strain>
    </source>
</reference>
<dbReference type="EMBL" id="CP099489">
    <property type="protein sequence ID" value="USQ78377.1"/>
    <property type="molecule type" value="Genomic_DNA"/>
</dbReference>
<evidence type="ECO:0000256" key="2">
    <source>
        <dbReference type="SAM" id="MobiDB-lite"/>
    </source>
</evidence>
<accession>A0ABY4YP36</accession>
<sequence>MIDFRYHLVSLVAVFMALAVGIVLGAGPLGQEISSTLEGQVKDLREERNGLRAQLDQAHDREQLKDQAFAIATPTLTANQLTDRRVAIITLPGADRNIVGQVHDQLTSAGAAVVLTVRLDDAWHDPEAADTRHEAAAELAPEVDDPEPREGAEPTLETVMAAALAGRDEGTASGAWRMASDRLEELNFYSTNWADSEPSDFPEPPDTFVVVTGDLKVQQVEEDEAGAPRLQQSLGLIAALGELEVPTLVAGSGTESYADPVQAAESPVVRGLRAESAMAETVASVDNAEGPAGQLAVVLGLRWMIDGEAGHWGVGTDAVAPLPNIPEPPAAEDEESVPGPTLPLEPTLPGSGEESGSPGSGGDGSGGDGSGGDETGAGESSGAEPGGAEGSAPADEQTTPVGPLAPAPPDDAESTTGAPAP</sequence>
<dbReference type="RefSeq" id="WP_252591175.1">
    <property type="nucleotide sequence ID" value="NZ_CP099489.1"/>
</dbReference>
<evidence type="ECO:0000313" key="3">
    <source>
        <dbReference type="EMBL" id="USQ78377.1"/>
    </source>
</evidence>
<proteinExistence type="predicted"/>
<evidence type="ECO:0000313" key="4">
    <source>
        <dbReference type="Proteomes" id="UP001056455"/>
    </source>
</evidence>
<name>A0ABY4YP36_9MICO</name>
<feature type="region of interest" description="Disordered" evidence="2">
    <location>
        <begin position="318"/>
        <end position="421"/>
    </location>
</feature>
<feature type="region of interest" description="Disordered" evidence="2">
    <location>
        <begin position="129"/>
        <end position="151"/>
    </location>
</feature>
<feature type="compositionally biased region" description="Low complexity" evidence="2">
    <location>
        <begin position="338"/>
        <end position="357"/>
    </location>
</feature>
<keyword evidence="1" id="KW-0175">Coiled coil</keyword>
<evidence type="ECO:0000256" key="1">
    <source>
        <dbReference type="SAM" id="Coils"/>
    </source>
</evidence>
<protein>
    <submittedName>
        <fullName evidence="3">Copper transporter</fullName>
    </submittedName>
</protein>
<gene>
    <name evidence="3" type="ORF">NF556_12035</name>
</gene>
<feature type="coiled-coil region" evidence="1">
    <location>
        <begin position="34"/>
        <end position="61"/>
    </location>
</feature>
<keyword evidence="4" id="KW-1185">Reference proteome</keyword>
<dbReference type="Proteomes" id="UP001056455">
    <property type="component" value="Chromosome"/>
</dbReference>
<dbReference type="InterPro" id="IPR021522">
    <property type="entry name" value="MctB"/>
</dbReference>